<keyword evidence="1" id="KW-1133">Transmembrane helix</keyword>
<evidence type="ECO:0000313" key="2">
    <source>
        <dbReference type="EMBL" id="QPL19401.1"/>
    </source>
</evidence>
<dbReference type="EMBL" id="MW124301">
    <property type="protein sequence ID" value="QPL19401.1"/>
    <property type="molecule type" value="Genomic_DNA"/>
</dbReference>
<feature type="transmembrane region" description="Helical" evidence="1">
    <location>
        <begin position="180"/>
        <end position="202"/>
    </location>
</feature>
<keyword evidence="2" id="KW-0614">Plasmid</keyword>
<keyword evidence="1" id="KW-0812">Transmembrane</keyword>
<name>A0A7T0MAQ1_LISSE</name>
<reference evidence="2" key="1">
    <citation type="journal article" date="2020" name="Int. J. Mol. Sci.">
        <title>Genetic Carriers and Genomic Distribution of cadA6-A Novel Variant of a Cadmium Resistance Determinant Identified in Listeria spp.</title>
        <authorList>
            <person name="Chmielowska C."/>
            <person name="Korsak D."/>
            <person name="Szmulkowska B."/>
            <person name="Krop A."/>
            <person name="Lipka K."/>
            <person name="Krupinska M."/>
            <person name="Bartosik D."/>
        </authorList>
    </citation>
    <scope>NUCLEOTIDE SEQUENCE</scope>
    <source>
        <strain evidence="2">Sr12</strain>
    </source>
</reference>
<gene>
    <name evidence="2" type="ORF">pLIS400331c</name>
</gene>
<feature type="transmembrane region" description="Helical" evidence="1">
    <location>
        <begin position="208"/>
        <end position="226"/>
    </location>
</feature>
<keyword evidence="1" id="KW-0472">Membrane</keyword>
<geneLocation type="plasmid" evidence="2">
    <name>pLIS4</name>
</geneLocation>
<feature type="transmembrane region" description="Helical" evidence="1">
    <location>
        <begin position="63"/>
        <end position="84"/>
    </location>
</feature>
<dbReference type="AlphaFoldDB" id="A0A7T0MAQ1"/>
<proteinExistence type="predicted"/>
<feature type="transmembrane region" description="Helical" evidence="1">
    <location>
        <begin position="115"/>
        <end position="136"/>
    </location>
</feature>
<organism evidence="2">
    <name type="scientific">Listeria seeligeri</name>
    <dbReference type="NCBI Taxonomy" id="1640"/>
    <lineage>
        <taxon>Bacteria</taxon>
        <taxon>Bacillati</taxon>
        <taxon>Bacillota</taxon>
        <taxon>Bacilli</taxon>
        <taxon>Bacillales</taxon>
        <taxon>Listeriaceae</taxon>
        <taxon>Listeria</taxon>
    </lineage>
</organism>
<reference evidence="2" key="2">
    <citation type="submission" date="2020-10" db="EMBL/GenBank/DDBJ databases">
        <authorList>
            <person name="Chmielowska C.A."/>
            <person name="Korsak D."/>
            <person name="Bartosik D."/>
        </authorList>
    </citation>
    <scope>NUCLEOTIDE SEQUENCE</scope>
    <source>
        <strain evidence="2">Sr12</strain>
        <plasmid evidence="2">pLIS4</plasmid>
    </source>
</reference>
<evidence type="ECO:0000256" key="1">
    <source>
        <dbReference type="SAM" id="Phobius"/>
    </source>
</evidence>
<feature type="transmembrane region" description="Helical" evidence="1">
    <location>
        <begin position="156"/>
        <end position="173"/>
    </location>
</feature>
<accession>A0A7T0MAQ1</accession>
<protein>
    <submittedName>
        <fullName evidence="2">Uncharacterized protein</fullName>
    </submittedName>
</protein>
<sequence length="253" mass="29675">MNHILVQSLFWLAFLFCLYCLRNWHKHKADVNHKYKATKLCVTIYGIYRTTHFLQEAITAKDIGVGIPSVIILVCLNMLLYVQLIRLLNPKVLKVIAAFQNEGSTTRTTSLFYQLIYLFIIVVVWIIGIQKMIVYYQLSTITVTLTDVWDFVQTSLYIVLPVTFFYTFLLDAFDRKLSLFRGFCVAVVFWLFIYCLPGWLLIFEGKSLVFYGFLLLCQEYIMYQFLKNKVRKELLLYQDANLGKAIGKLMKIK</sequence>
<dbReference type="RefSeq" id="WP_199202564.1">
    <property type="nucleotide sequence ID" value="NZ_MW124301.1"/>
</dbReference>